<evidence type="ECO:0000313" key="3">
    <source>
        <dbReference type="Proteomes" id="UP000663846"/>
    </source>
</evidence>
<dbReference type="EMBL" id="CAJMWS010000924">
    <property type="protein sequence ID" value="CAE6468816.1"/>
    <property type="molecule type" value="Genomic_DNA"/>
</dbReference>
<sequence length="535" mass="60287">MNRQLESSSSRLAIALNRYLDASLAMGNSCTKQSPTDQTFRDPAILLNQLPRATLFEQKIQRAKTAIGFARNRSPAIVPIHRLPPELLSHIFGYIVVYNTCVPNFFGTCQLQKRLISLTHVCAHWRKIAISSPSLWSHIDISLPLTEKSRSCMNTFLSRAGKVPLDLSVSHNPSGSHIFEPEDQINIDLKEIVSPLIHRVRGLKCNAQPSWLRRSETEFCLSTLSSFLNKDAAPGRLTMLDACINSGFRVFHLQTIEDPQNEDVLSLDIPAFQLEELLLPVTVLRLHNIFPHWGSKAFHGLVDLRLCAVNGLISIHELQLATILRQSPLLRVLEIGIGIDFVGAPVVPVALYHLEALITRIPSYSQLGRVLRLIDTGSGPLFMTIMDSCMDDELNDNVKQFFTHSNVTILCAIECNGFRRPLELANLIPTIKKVAMTPQPIDPRDFYNQPGSPIRVRLDMLYLLGRFEFEVNRLRDAVDWSGVERLTIWGHGHEITRNERPIVNNQVLQNELSKFGVAVEMISADLPSPIEYFFL</sequence>
<dbReference type="Proteomes" id="UP000663846">
    <property type="component" value="Unassembled WGS sequence"/>
</dbReference>
<dbReference type="Pfam" id="PF12937">
    <property type="entry name" value="F-box-like"/>
    <property type="match status" value="1"/>
</dbReference>
<gene>
    <name evidence="2" type="ORF">RDB_LOCUS171647</name>
</gene>
<proteinExistence type="predicted"/>
<dbReference type="AlphaFoldDB" id="A0A8H3GRE8"/>
<accession>A0A8H3GRE8</accession>
<comment type="caution">
    <text evidence="2">The sequence shown here is derived from an EMBL/GenBank/DDBJ whole genome shotgun (WGS) entry which is preliminary data.</text>
</comment>
<name>A0A8H3GRE8_9AGAM</name>
<evidence type="ECO:0000259" key="1">
    <source>
        <dbReference type="Pfam" id="PF12937"/>
    </source>
</evidence>
<dbReference type="InterPro" id="IPR036047">
    <property type="entry name" value="F-box-like_dom_sf"/>
</dbReference>
<dbReference type="Gene3D" id="1.20.1280.50">
    <property type="match status" value="1"/>
</dbReference>
<reference evidence="2" key="1">
    <citation type="submission" date="2021-01" db="EMBL/GenBank/DDBJ databases">
        <authorList>
            <person name="Kaushik A."/>
        </authorList>
    </citation>
    <scope>NUCLEOTIDE SEQUENCE</scope>
    <source>
        <strain evidence="2">AG1-1C</strain>
    </source>
</reference>
<dbReference type="SUPFAM" id="SSF81383">
    <property type="entry name" value="F-box domain"/>
    <property type="match status" value="1"/>
</dbReference>
<dbReference type="InterPro" id="IPR001810">
    <property type="entry name" value="F-box_dom"/>
</dbReference>
<protein>
    <recommendedName>
        <fullName evidence="1">F-box domain-containing protein</fullName>
    </recommendedName>
</protein>
<organism evidence="2 3">
    <name type="scientific">Rhizoctonia solani</name>
    <dbReference type="NCBI Taxonomy" id="456999"/>
    <lineage>
        <taxon>Eukaryota</taxon>
        <taxon>Fungi</taxon>
        <taxon>Dikarya</taxon>
        <taxon>Basidiomycota</taxon>
        <taxon>Agaricomycotina</taxon>
        <taxon>Agaricomycetes</taxon>
        <taxon>Cantharellales</taxon>
        <taxon>Ceratobasidiaceae</taxon>
        <taxon>Rhizoctonia</taxon>
    </lineage>
</organism>
<evidence type="ECO:0000313" key="2">
    <source>
        <dbReference type="EMBL" id="CAE6468816.1"/>
    </source>
</evidence>
<feature type="domain" description="F-box" evidence="1">
    <location>
        <begin position="80"/>
        <end position="141"/>
    </location>
</feature>